<dbReference type="NCBIfam" id="TIGR01549">
    <property type="entry name" value="HAD-SF-IA-v1"/>
    <property type="match status" value="1"/>
</dbReference>
<dbReference type="InterPro" id="IPR006439">
    <property type="entry name" value="HAD-SF_hydro_IA"/>
</dbReference>
<dbReference type="SFLD" id="SFLDG01129">
    <property type="entry name" value="C1.5:_HAD__Beta-PGM__Phosphata"/>
    <property type="match status" value="1"/>
</dbReference>
<evidence type="ECO:0000256" key="1">
    <source>
        <dbReference type="ARBA" id="ARBA00022801"/>
    </source>
</evidence>
<sequence length="239" mass="27420">MFKAILFDLDGTLLNIDMEVFLEHYFAAMMKSAQKSGYKDVKTMAEQIYCSTYAMIANRCADTLNERAFMNDFLSGWTYPEQEMQKFFDDFYENAFPNLKILCRPFAGIPEMMNKVFAQGYKVVIATNPVFPLTAIKQRMDWAGVGHFPFDLITSYENMHFTKPHPEYYQEITEHIGVSPTECLMVGNDVDEDLPAGKIGMRTFLVEDMLINKGQSGLTPDWSGTLADFYEFIDGRKPD</sequence>
<dbReference type="Gene3D" id="3.40.50.1000">
    <property type="entry name" value="HAD superfamily/HAD-like"/>
    <property type="match status" value="1"/>
</dbReference>
<dbReference type="PRINTS" id="PR00413">
    <property type="entry name" value="HADHALOGNASE"/>
</dbReference>
<proteinExistence type="predicted"/>
<dbReference type="InterPro" id="IPR023214">
    <property type="entry name" value="HAD_sf"/>
</dbReference>
<dbReference type="Proteomes" id="UP000045545">
    <property type="component" value="Unassembled WGS sequence"/>
</dbReference>
<keyword evidence="1" id="KW-0378">Hydrolase</keyword>
<organism evidence="2 3">
    <name type="scientific">Syntrophomonas zehnderi OL-4</name>
    <dbReference type="NCBI Taxonomy" id="690567"/>
    <lineage>
        <taxon>Bacteria</taxon>
        <taxon>Bacillati</taxon>
        <taxon>Bacillota</taxon>
        <taxon>Clostridia</taxon>
        <taxon>Eubacteriales</taxon>
        <taxon>Syntrophomonadaceae</taxon>
        <taxon>Syntrophomonas</taxon>
    </lineage>
</organism>
<accession>A0A0E4GD02</accession>
<dbReference type="AlphaFoldDB" id="A0A0E4GD02"/>
<dbReference type="EMBL" id="CGIH01000053">
    <property type="protein sequence ID" value="CFY11945.1"/>
    <property type="molecule type" value="Genomic_DNA"/>
</dbReference>
<dbReference type="PANTHER" id="PTHR43316">
    <property type="entry name" value="HYDROLASE, HALOACID DELAHOGENASE-RELATED"/>
    <property type="match status" value="1"/>
</dbReference>
<dbReference type="Pfam" id="PF00702">
    <property type="entry name" value="Hydrolase"/>
    <property type="match status" value="1"/>
</dbReference>
<dbReference type="STRING" id="690567.2807"/>
<dbReference type="RefSeq" id="WP_052729822.1">
    <property type="nucleotide sequence ID" value="NZ_CGIH01000053.1"/>
</dbReference>
<protein>
    <submittedName>
        <fullName evidence="2">Cof protein</fullName>
    </submittedName>
</protein>
<dbReference type="PROSITE" id="PS01228">
    <property type="entry name" value="COF_1"/>
    <property type="match status" value="1"/>
</dbReference>
<dbReference type="InterPro" id="IPR036412">
    <property type="entry name" value="HAD-like_sf"/>
</dbReference>
<name>A0A0E4GD02_9FIRM</name>
<reference evidence="2 3" key="1">
    <citation type="submission" date="2015-03" db="EMBL/GenBank/DDBJ databases">
        <authorList>
            <person name="Murphy D."/>
        </authorList>
    </citation>
    <scope>NUCLEOTIDE SEQUENCE [LARGE SCALE GENOMIC DNA]</scope>
    <source>
        <strain evidence="2 3">OL-4</strain>
    </source>
</reference>
<gene>
    <name evidence="2" type="ORF">2807</name>
</gene>
<dbReference type="SUPFAM" id="SSF56784">
    <property type="entry name" value="HAD-like"/>
    <property type="match status" value="1"/>
</dbReference>
<dbReference type="SFLD" id="SFLDS00003">
    <property type="entry name" value="Haloacid_Dehalogenase"/>
    <property type="match status" value="1"/>
</dbReference>
<evidence type="ECO:0000313" key="2">
    <source>
        <dbReference type="EMBL" id="CFY11945.1"/>
    </source>
</evidence>
<evidence type="ECO:0000313" key="3">
    <source>
        <dbReference type="Proteomes" id="UP000045545"/>
    </source>
</evidence>
<keyword evidence="3" id="KW-1185">Reference proteome</keyword>
<dbReference type="GO" id="GO:0016787">
    <property type="term" value="F:hydrolase activity"/>
    <property type="evidence" value="ECO:0007669"/>
    <property type="project" value="UniProtKB-KW"/>
</dbReference>
<dbReference type="InterPro" id="IPR051540">
    <property type="entry name" value="S-2-haloacid_dehalogenase"/>
</dbReference>
<dbReference type="PANTHER" id="PTHR43316:SF3">
    <property type="entry name" value="HALOACID DEHALOGENASE, TYPE II (AFU_ORTHOLOGUE AFUA_2G07750)-RELATED"/>
    <property type="match status" value="1"/>
</dbReference>